<dbReference type="GO" id="GO:0000156">
    <property type="term" value="F:phosphorelay response regulator activity"/>
    <property type="evidence" value="ECO:0007669"/>
    <property type="project" value="InterPro"/>
</dbReference>
<accession>A0AAJ3J5K8</accession>
<dbReference type="EMBL" id="JARVWT010000007">
    <property type="protein sequence ID" value="MDH2332686.1"/>
    <property type="molecule type" value="Genomic_DNA"/>
</dbReference>
<dbReference type="PANTHER" id="PTHR37299">
    <property type="entry name" value="TRANSCRIPTIONAL REGULATOR-RELATED"/>
    <property type="match status" value="1"/>
</dbReference>
<dbReference type="InterPro" id="IPR046947">
    <property type="entry name" value="LytR-like"/>
</dbReference>
<dbReference type="Proteomes" id="UP001229409">
    <property type="component" value="Unassembled WGS sequence"/>
</dbReference>
<keyword evidence="8" id="KW-0238">DNA-binding</keyword>
<evidence type="ECO:0000259" key="7">
    <source>
        <dbReference type="PROSITE" id="PS50930"/>
    </source>
</evidence>
<feature type="domain" description="HTH LytTR-type" evidence="7">
    <location>
        <begin position="133"/>
        <end position="238"/>
    </location>
</feature>
<comment type="function">
    <text evidence="4">Required for high-level post-exponential phase expression of a series of secreted proteins.</text>
</comment>
<sequence>MKVVICEDECYWRDALKASISRWALNKNIELQCADFYSSQKLIQYLNAHIDIDVVLLDISLSSEEDIDGMTTAKHIRKMGNRVPIIFVTVDSARAIDGYLVEAMGFLKKPIDEKRLSLFLDRVVKQKKPERVFTIIAESTINSVRQSDIVFVEVNNHTIIYHTTKEEIYLRGTLNKVMQLLGCENFIQIHRSYVIAKSKIYRVKITYPYSVDIFNGHEITNLPVSRNYITNLLEVYSDDVLQ</sequence>
<dbReference type="Gene3D" id="2.40.50.1020">
    <property type="entry name" value="LytTr DNA-binding domain"/>
    <property type="match status" value="1"/>
</dbReference>
<evidence type="ECO:0000259" key="6">
    <source>
        <dbReference type="PROSITE" id="PS50110"/>
    </source>
</evidence>
<keyword evidence="1" id="KW-0963">Cytoplasm</keyword>
<reference evidence="9" key="2">
    <citation type="submission" date="2016-05" db="EMBL/GenBank/DDBJ databases">
        <authorList>
            <person name="Zheng J."/>
            <person name="Timme R."/>
            <person name="Allard M."/>
            <person name="Strain E."/>
            <person name="Luo Y."/>
            <person name="Brown E."/>
        </authorList>
    </citation>
    <scope>NUCLEOTIDE SEQUENCE</scope>
    <source>
        <strain evidence="9">CFSAN034343</strain>
    </source>
</reference>
<evidence type="ECO:0000256" key="3">
    <source>
        <dbReference type="ARBA" id="ARBA00023159"/>
    </source>
</evidence>
<dbReference type="GO" id="GO:0003677">
    <property type="term" value="F:DNA binding"/>
    <property type="evidence" value="ECO:0007669"/>
    <property type="project" value="UniProtKB-KW"/>
</dbReference>
<dbReference type="SMART" id="SM00448">
    <property type="entry name" value="REC"/>
    <property type="match status" value="1"/>
</dbReference>
<evidence type="ECO:0000256" key="1">
    <source>
        <dbReference type="ARBA" id="ARBA00022490"/>
    </source>
</evidence>
<reference evidence="10" key="1">
    <citation type="submission" date="2016-05" db="EMBL/GenBank/DDBJ databases">
        <title>Whole genome shotgun sequencing of cultured foodborne pathogen.</title>
        <authorList>
            <person name="Zheng J."/>
            <person name="Timme R."/>
            <person name="Allard M."/>
            <person name="Strain E."/>
            <person name="Luo Y."/>
            <person name="Brown E."/>
        </authorList>
    </citation>
    <scope>NUCLEOTIDE SEQUENCE [LARGE SCALE GENOMIC DNA]</scope>
    <source>
        <strain evidence="10">CFSAN034343</strain>
    </source>
</reference>
<evidence type="ECO:0000256" key="4">
    <source>
        <dbReference type="ARBA" id="ARBA00037164"/>
    </source>
</evidence>
<keyword evidence="10" id="KW-1185">Reference proteome</keyword>
<keyword evidence="5" id="KW-0597">Phosphoprotein</keyword>
<evidence type="ECO:0000256" key="2">
    <source>
        <dbReference type="ARBA" id="ARBA00023012"/>
    </source>
</evidence>
<dbReference type="PROSITE" id="PS50110">
    <property type="entry name" value="RESPONSE_REGULATORY"/>
    <property type="match status" value="1"/>
</dbReference>
<evidence type="ECO:0000313" key="10">
    <source>
        <dbReference type="Proteomes" id="UP000094974"/>
    </source>
</evidence>
<dbReference type="Proteomes" id="UP000094974">
    <property type="component" value="Unassembled WGS sequence"/>
</dbReference>
<feature type="modified residue" description="4-aspartylphosphate" evidence="5">
    <location>
        <position position="58"/>
    </location>
</feature>
<feature type="domain" description="Response regulatory" evidence="6">
    <location>
        <begin position="2"/>
        <end position="124"/>
    </location>
</feature>
<proteinExistence type="predicted"/>
<dbReference type="PANTHER" id="PTHR37299:SF3">
    <property type="entry name" value="STAGE 0 SPORULATION PROTEIN A HOMOLOG"/>
    <property type="match status" value="1"/>
</dbReference>
<name>A0AAJ3J5K8_PAEPO</name>
<dbReference type="SMART" id="SM00850">
    <property type="entry name" value="LytTR"/>
    <property type="match status" value="1"/>
</dbReference>
<dbReference type="InterPro" id="IPR007492">
    <property type="entry name" value="LytTR_DNA-bd_dom"/>
</dbReference>
<dbReference type="EMBL" id="LYND01000022">
    <property type="protein sequence ID" value="ODA11374.1"/>
    <property type="molecule type" value="Genomic_DNA"/>
</dbReference>
<dbReference type="SUPFAM" id="SSF52172">
    <property type="entry name" value="CheY-like"/>
    <property type="match status" value="1"/>
</dbReference>
<evidence type="ECO:0000313" key="9">
    <source>
        <dbReference type="EMBL" id="ODA11374.1"/>
    </source>
</evidence>
<evidence type="ECO:0000313" key="11">
    <source>
        <dbReference type="Proteomes" id="UP001229409"/>
    </source>
</evidence>
<evidence type="ECO:0000256" key="5">
    <source>
        <dbReference type="PROSITE-ProRule" id="PRU00169"/>
    </source>
</evidence>
<comment type="caution">
    <text evidence="8">The sequence shown here is derived from an EMBL/GenBank/DDBJ whole genome shotgun (WGS) entry which is preliminary data.</text>
</comment>
<reference evidence="8" key="3">
    <citation type="submission" date="2023-04" db="EMBL/GenBank/DDBJ databases">
        <title>Uncovering the Secrets of Slow-Growing Bacteria in Tropical Savanna Soil through Cultivation and Genomic Analysis.</title>
        <authorList>
            <person name="Goncalves O.S."/>
            <person name="Santana M.F."/>
        </authorList>
    </citation>
    <scope>NUCLEOTIDE SEQUENCE</scope>
    <source>
        <strain evidence="8">ANTI</strain>
    </source>
</reference>
<dbReference type="PROSITE" id="PS50930">
    <property type="entry name" value="HTH_LYTTR"/>
    <property type="match status" value="1"/>
</dbReference>
<gene>
    <name evidence="9" type="ORF">A7312_20460</name>
    <name evidence="8" type="ORF">QDS18_17695</name>
</gene>
<dbReference type="Pfam" id="PF04397">
    <property type="entry name" value="LytTR"/>
    <property type="match status" value="1"/>
</dbReference>
<dbReference type="Gene3D" id="3.40.50.2300">
    <property type="match status" value="1"/>
</dbReference>
<protein>
    <submittedName>
        <fullName evidence="8">LytTR family DNA-binding domain-containing protein</fullName>
    </submittedName>
</protein>
<organism evidence="8 11">
    <name type="scientific">Paenibacillus polymyxa</name>
    <name type="common">Bacillus polymyxa</name>
    <dbReference type="NCBI Taxonomy" id="1406"/>
    <lineage>
        <taxon>Bacteria</taxon>
        <taxon>Bacillati</taxon>
        <taxon>Bacillota</taxon>
        <taxon>Bacilli</taxon>
        <taxon>Bacillales</taxon>
        <taxon>Paenibacillaceae</taxon>
        <taxon>Paenibacillus</taxon>
    </lineage>
</organism>
<dbReference type="InterPro" id="IPR011006">
    <property type="entry name" value="CheY-like_superfamily"/>
</dbReference>
<keyword evidence="3" id="KW-0010">Activator</keyword>
<dbReference type="RefSeq" id="WP_023986584.1">
    <property type="nucleotide sequence ID" value="NZ_CP011420.1"/>
</dbReference>
<dbReference type="Pfam" id="PF00072">
    <property type="entry name" value="Response_reg"/>
    <property type="match status" value="1"/>
</dbReference>
<dbReference type="AlphaFoldDB" id="A0AAJ3J5K8"/>
<dbReference type="InterPro" id="IPR001789">
    <property type="entry name" value="Sig_transdc_resp-reg_receiver"/>
</dbReference>
<keyword evidence="2" id="KW-0902">Two-component regulatory system</keyword>
<evidence type="ECO:0000313" key="8">
    <source>
        <dbReference type="EMBL" id="MDH2332686.1"/>
    </source>
</evidence>